<dbReference type="EMBL" id="GL883127">
    <property type="protein sequence ID" value="EGG02989.1"/>
    <property type="molecule type" value="Genomic_DNA"/>
</dbReference>
<dbReference type="GeneID" id="18935624"/>
<dbReference type="InterPro" id="IPR008963">
    <property type="entry name" value="Purple_acid_Pase-like_N"/>
</dbReference>
<dbReference type="RefSeq" id="XP_007413782.1">
    <property type="nucleotide sequence ID" value="XM_007413720.1"/>
</dbReference>
<dbReference type="Proteomes" id="UP000001072">
    <property type="component" value="Unassembled WGS sequence"/>
</dbReference>
<dbReference type="SUPFAM" id="SSF49363">
    <property type="entry name" value="Purple acid phosphatase, N-terminal domain"/>
    <property type="match status" value="1"/>
</dbReference>
<sequence>MFRPSSKQDMLPFTKSDTTSKRLLSTKPRRKRSRSSSGLPPAIYDILYTYPASFRNLILVLLIGSILFWISTNVLVLMRFLLVDTLFSNGLLGKTHLALRKQPLIFIHSPWSATIVWETNQNRTDEHHHCKKGVGLRYWKSSKVGDLQYTGQSALTIPLVEKMSKMIVPRVEVVQPDGYGNQNRWIHSVLLDNLEPGMNYGYELFLESNQRDINNPKIPESIKSYGEFEFTWLGMNPPNPANLDHISSTSPTSNHTVSSFHMAIIGDTYSNPRGLHSLAKKYLDLKSYVPLPTSVFRPRKITDHFKSQPTKPHALIHLGNAVSNPEDHREWQTGFWDPLTFQQSASSEVPILYGRGPHDFDKNGSSLYTGGLPGVQLGEVNRTRVALLKNQSNRIILPGFAVAERQYTAIQTPKRDRRTRASFIGYSPHPRIRILVLDPNLVPERQAFIGSRSTLTELGDHEHWLLWEMARPEWKEASIRLIVVNVPAFPEFVDPLSWAEGHQNNWETYVRTTFAPHFHGISAIARQFDIPPATMVISSQPAAYYRGLLQNYLAQDYVNAVTPDQISSATKHAAYVQHYSTSDPHSPHPEEGVIYVSVPGQRPKGKPHEPAEHWGFYEVASDFSKRSHSPLSFSSLSFDLSPDGYQSKSDLTTDWDENLKRREEFDHQNIRLYHMIGSQSTCDKNHTHLWKPNLVYGIAYDRLYFRIMTSKGKVLDQFVVEAAACRS</sequence>
<protein>
    <submittedName>
        <fullName evidence="2">Uncharacterized protein</fullName>
    </submittedName>
</protein>
<name>F4RXG9_MELLP</name>
<keyword evidence="1" id="KW-1133">Transmembrane helix</keyword>
<proteinExistence type="predicted"/>
<keyword evidence="1" id="KW-0812">Transmembrane</keyword>
<dbReference type="GO" id="GO:0003993">
    <property type="term" value="F:acid phosphatase activity"/>
    <property type="evidence" value="ECO:0007669"/>
    <property type="project" value="InterPro"/>
</dbReference>
<organism evidence="3">
    <name type="scientific">Melampsora larici-populina (strain 98AG31 / pathotype 3-4-7)</name>
    <name type="common">Poplar leaf rust fungus</name>
    <dbReference type="NCBI Taxonomy" id="747676"/>
    <lineage>
        <taxon>Eukaryota</taxon>
        <taxon>Fungi</taxon>
        <taxon>Dikarya</taxon>
        <taxon>Basidiomycota</taxon>
        <taxon>Pucciniomycotina</taxon>
        <taxon>Pucciniomycetes</taxon>
        <taxon>Pucciniales</taxon>
        <taxon>Melampsoraceae</taxon>
        <taxon>Melampsora</taxon>
    </lineage>
</organism>
<dbReference type="GO" id="GO:0046872">
    <property type="term" value="F:metal ion binding"/>
    <property type="evidence" value="ECO:0007669"/>
    <property type="project" value="InterPro"/>
</dbReference>
<dbReference type="OrthoDB" id="45007at2759"/>
<evidence type="ECO:0000313" key="3">
    <source>
        <dbReference type="Proteomes" id="UP000001072"/>
    </source>
</evidence>
<dbReference type="InParanoid" id="F4RXG9"/>
<dbReference type="HOGENOM" id="CLU_381786_0_0_1"/>
<keyword evidence="1" id="KW-0472">Membrane</keyword>
<keyword evidence="3" id="KW-1185">Reference proteome</keyword>
<reference evidence="3" key="1">
    <citation type="journal article" date="2011" name="Proc. Natl. Acad. Sci. U.S.A.">
        <title>Obligate biotrophy features unraveled by the genomic analysis of rust fungi.</title>
        <authorList>
            <person name="Duplessis S."/>
            <person name="Cuomo C.A."/>
            <person name="Lin Y.-C."/>
            <person name="Aerts A."/>
            <person name="Tisserant E."/>
            <person name="Veneault-Fourrey C."/>
            <person name="Joly D.L."/>
            <person name="Hacquard S."/>
            <person name="Amselem J."/>
            <person name="Cantarel B.L."/>
            <person name="Chiu R."/>
            <person name="Coutinho P.M."/>
            <person name="Feau N."/>
            <person name="Field M."/>
            <person name="Frey P."/>
            <person name="Gelhaye E."/>
            <person name="Goldberg J."/>
            <person name="Grabherr M.G."/>
            <person name="Kodira C.D."/>
            <person name="Kohler A."/>
            <person name="Kuees U."/>
            <person name="Lindquist E.A."/>
            <person name="Lucas S.M."/>
            <person name="Mago R."/>
            <person name="Mauceli E."/>
            <person name="Morin E."/>
            <person name="Murat C."/>
            <person name="Pangilinan J.L."/>
            <person name="Park R."/>
            <person name="Pearson M."/>
            <person name="Quesneville H."/>
            <person name="Rouhier N."/>
            <person name="Sakthikumar S."/>
            <person name="Salamov A.A."/>
            <person name="Schmutz J."/>
            <person name="Selles B."/>
            <person name="Shapiro H."/>
            <person name="Tanguay P."/>
            <person name="Tuskan G.A."/>
            <person name="Henrissat B."/>
            <person name="Van de Peer Y."/>
            <person name="Rouze P."/>
            <person name="Ellis J.G."/>
            <person name="Dodds P.N."/>
            <person name="Schein J.E."/>
            <person name="Zhong S."/>
            <person name="Hamelin R.C."/>
            <person name="Grigoriev I.V."/>
            <person name="Szabo L.J."/>
            <person name="Martin F."/>
        </authorList>
    </citation>
    <scope>NUCLEOTIDE SEQUENCE [LARGE SCALE GENOMIC DNA]</scope>
    <source>
        <strain evidence="3">98AG31 / pathotype 3-4-7</strain>
    </source>
</reference>
<dbReference type="AlphaFoldDB" id="F4RXG9"/>
<dbReference type="VEuPathDB" id="FungiDB:MELLADRAFT_90598"/>
<evidence type="ECO:0000256" key="1">
    <source>
        <dbReference type="SAM" id="Phobius"/>
    </source>
</evidence>
<dbReference type="KEGG" id="mlr:MELLADRAFT_90598"/>
<evidence type="ECO:0000313" key="2">
    <source>
        <dbReference type="EMBL" id="EGG02989.1"/>
    </source>
</evidence>
<dbReference type="STRING" id="747676.F4RXG9"/>
<dbReference type="eggNOG" id="ENOG502S2JT">
    <property type="taxonomic scope" value="Eukaryota"/>
</dbReference>
<gene>
    <name evidence="2" type="ORF">MELLADRAFT_90598</name>
</gene>
<accession>F4RXG9</accession>
<feature type="transmembrane region" description="Helical" evidence="1">
    <location>
        <begin position="57"/>
        <end position="82"/>
    </location>
</feature>